<feature type="transmembrane region" description="Helical" evidence="6">
    <location>
        <begin position="65"/>
        <end position="85"/>
    </location>
</feature>
<feature type="transmembrane region" description="Helical" evidence="6">
    <location>
        <begin position="344"/>
        <end position="362"/>
    </location>
</feature>
<evidence type="ECO:0000256" key="2">
    <source>
        <dbReference type="ARBA" id="ARBA00022448"/>
    </source>
</evidence>
<feature type="transmembrane region" description="Helical" evidence="6">
    <location>
        <begin position="92"/>
        <end position="112"/>
    </location>
</feature>
<evidence type="ECO:0000256" key="6">
    <source>
        <dbReference type="SAM" id="Phobius"/>
    </source>
</evidence>
<comment type="subcellular location">
    <subcellularLocation>
        <location evidence="1">Membrane</location>
        <topology evidence="1">Multi-pass membrane protein</topology>
    </subcellularLocation>
</comment>
<dbReference type="GO" id="GO:0016020">
    <property type="term" value="C:membrane"/>
    <property type="evidence" value="ECO:0007669"/>
    <property type="project" value="UniProtKB-SubCell"/>
</dbReference>
<evidence type="ECO:0000256" key="1">
    <source>
        <dbReference type="ARBA" id="ARBA00004141"/>
    </source>
</evidence>
<organism evidence="7 8">
    <name type="scientific">Angomonas deanei</name>
    <dbReference type="NCBI Taxonomy" id="59799"/>
    <lineage>
        <taxon>Eukaryota</taxon>
        <taxon>Discoba</taxon>
        <taxon>Euglenozoa</taxon>
        <taxon>Kinetoplastea</taxon>
        <taxon>Metakinetoplastina</taxon>
        <taxon>Trypanosomatida</taxon>
        <taxon>Trypanosomatidae</taxon>
        <taxon>Strigomonadinae</taxon>
        <taxon>Angomonas</taxon>
    </lineage>
</organism>
<feature type="transmembrane region" description="Helical" evidence="6">
    <location>
        <begin position="151"/>
        <end position="171"/>
    </location>
</feature>
<feature type="transmembrane region" description="Helical" evidence="6">
    <location>
        <begin position="20"/>
        <end position="38"/>
    </location>
</feature>
<dbReference type="InterPro" id="IPR036259">
    <property type="entry name" value="MFS_trans_sf"/>
</dbReference>
<dbReference type="EMBL" id="LR877170">
    <property type="protein sequence ID" value="CAD2222472.1"/>
    <property type="molecule type" value="Genomic_DNA"/>
</dbReference>
<dbReference type="SUPFAM" id="SSF103473">
    <property type="entry name" value="MFS general substrate transporter"/>
    <property type="match status" value="1"/>
</dbReference>
<evidence type="ECO:0000256" key="5">
    <source>
        <dbReference type="ARBA" id="ARBA00023136"/>
    </source>
</evidence>
<name>A0A7G2CVX4_9TRYP</name>
<keyword evidence="8" id="KW-1185">Reference proteome</keyword>
<feature type="transmembrane region" description="Helical" evidence="6">
    <location>
        <begin position="402"/>
        <end position="421"/>
    </location>
</feature>
<proteinExistence type="predicted"/>
<reference evidence="7 8" key="1">
    <citation type="submission" date="2020-08" db="EMBL/GenBank/DDBJ databases">
        <authorList>
            <person name="Newling K."/>
            <person name="Davey J."/>
            <person name="Forrester S."/>
        </authorList>
    </citation>
    <scope>NUCLEOTIDE SEQUENCE [LARGE SCALE GENOMIC DNA]</scope>
    <source>
        <strain evidence="8">Crithidia deanei Carvalho (ATCC PRA-265)</strain>
    </source>
</reference>
<dbReference type="PANTHER" id="PTHR43385">
    <property type="entry name" value="RIBOFLAVIN TRANSPORTER RIBJ"/>
    <property type="match status" value="1"/>
</dbReference>
<feature type="transmembrane region" description="Helical" evidence="6">
    <location>
        <begin position="263"/>
        <end position="291"/>
    </location>
</feature>
<feature type="transmembrane region" description="Helical" evidence="6">
    <location>
        <begin position="118"/>
        <end position="139"/>
    </location>
</feature>
<evidence type="ECO:0000256" key="4">
    <source>
        <dbReference type="ARBA" id="ARBA00022989"/>
    </source>
</evidence>
<feature type="transmembrane region" description="Helical" evidence="6">
    <location>
        <begin position="183"/>
        <end position="202"/>
    </location>
</feature>
<dbReference type="InterPro" id="IPR011701">
    <property type="entry name" value="MFS"/>
</dbReference>
<accession>A0A7G2CVX4</accession>
<evidence type="ECO:0000313" key="8">
    <source>
        <dbReference type="Proteomes" id="UP000515908"/>
    </source>
</evidence>
<sequence length="478" mass="51943">MSTLYKKFRSINQKPADHWLGYAVAISGALMQMMTYGIDNSFSTFSNSMQTDPTLGFPSATSVSFGNSVSLGLSPVFGVFAGFLVDRVPPRLMMLISTVLLFAGCWLSSSFANSSVEVTFSYCLLASISSAFMLSPGAAATGSWFQKRIGLAQGINFSGGGIGSAWIAPILGKWVEMYGWRKTFRLMSSFCAIGLFASIFSCRRHPVPTEESNEPNADETGEAEEVCAGKVDETEKAGFFMKKDRLFHAIHTRRLRPKEYLRAFLTVEFLSNFFMFAIFGWAFYGLIYVIVPYVSSMGAEGTVYANVTAISTSKASTIFTFWGVFQIVGSILVGSIASFTADEFAYCACCALGAFSSALLIFCRDYAAFAATCSIVGFCTAGIFAVMPALIAKNFYGPNLGFFMGCVFVAGTLGGFSAPPIQAQLQVKYNGNYSFGCVFISCSMTVPGLICYITLWKNKQNFIARFFRKRLGSVSSLG</sequence>
<dbReference type="InterPro" id="IPR052983">
    <property type="entry name" value="MFS_Riboflavin_Transporter"/>
</dbReference>
<feature type="transmembrane region" description="Helical" evidence="6">
    <location>
        <begin position="368"/>
        <end position="390"/>
    </location>
</feature>
<feature type="transmembrane region" description="Helical" evidence="6">
    <location>
        <begin position="433"/>
        <end position="455"/>
    </location>
</feature>
<keyword evidence="2" id="KW-0813">Transport</keyword>
<evidence type="ECO:0000256" key="3">
    <source>
        <dbReference type="ARBA" id="ARBA00022692"/>
    </source>
</evidence>
<dbReference type="VEuPathDB" id="TriTrypDB:ADEAN_001001600"/>
<evidence type="ECO:0000313" key="7">
    <source>
        <dbReference type="EMBL" id="CAD2222472.1"/>
    </source>
</evidence>
<feature type="transmembrane region" description="Helical" evidence="6">
    <location>
        <begin position="318"/>
        <end position="337"/>
    </location>
</feature>
<dbReference type="Pfam" id="PF07690">
    <property type="entry name" value="MFS_1"/>
    <property type="match status" value="1"/>
</dbReference>
<dbReference type="AlphaFoldDB" id="A0A7G2CVX4"/>
<keyword evidence="3 6" id="KW-0812">Transmembrane</keyword>
<dbReference type="Proteomes" id="UP000515908">
    <property type="component" value="Chromosome 26"/>
</dbReference>
<dbReference type="Gene3D" id="1.20.1250.20">
    <property type="entry name" value="MFS general substrate transporter like domains"/>
    <property type="match status" value="2"/>
</dbReference>
<keyword evidence="5 6" id="KW-0472">Membrane</keyword>
<gene>
    <name evidence="7" type="ORF">ADEAN_001001600</name>
</gene>
<dbReference type="PANTHER" id="PTHR43385:SF1">
    <property type="entry name" value="RIBOFLAVIN TRANSPORTER RIBJ"/>
    <property type="match status" value="1"/>
</dbReference>
<keyword evidence="4 6" id="KW-1133">Transmembrane helix</keyword>
<protein>
    <submittedName>
        <fullName evidence="7">Major Facilitator Superfamily, putative</fullName>
    </submittedName>
</protein>
<dbReference type="GO" id="GO:0022857">
    <property type="term" value="F:transmembrane transporter activity"/>
    <property type="evidence" value="ECO:0007669"/>
    <property type="project" value="InterPro"/>
</dbReference>